<dbReference type="InterPro" id="IPR036951">
    <property type="entry name" value="ArAA_hydroxylase_sf"/>
</dbReference>
<dbReference type="InterPro" id="IPR045865">
    <property type="entry name" value="ACT-like_dom_sf"/>
</dbReference>
<accession>A0A8T0AZ94</accession>
<evidence type="ECO:0000256" key="4">
    <source>
        <dbReference type="ARBA" id="ARBA00009712"/>
    </source>
</evidence>
<dbReference type="InterPro" id="IPR041904">
    <property type="entry name" value="TrpOH_cat"/>
</dbReference>
<dbReference type="Gene3D" id="1.10.472.80">
    <property type="entry name" value="Ypt/Rab-GAP domain of gyp1p, domain 3"/>
    <property type="match status" value="1"/>
</dbReference>
<evidence type="ECO:0000259" key="28">
    <source>
        <dbReference type="PROSITE" id="PS51671"/>
    </source>
</evidence>
<feature type="binding site" evidence="23">
    <location>
        <position position="1141"/>
    </location>
    <ligand>
        <name>L-tryptophan</name>
        <dbReference type="ChEBI" id="CHEBI:57912"/>
    </ligand>
</feature>
<evidence type="ECO:0000256" key="16">
    <source>
        <dbReference type="ARBA" id="ARBA00042662"/>
    </source>
</evidence>
<dbReference type="InterPro" id="IPR018301">
    <property type="entry name" value="ArAA_hydroxylase_Fe/CU_BS"/>
</dbReference>
<evidence type="ECO:0000256" key="25">
    <source>
        <dbReference type="SAM" id="MobiDB-lite"/>
    </source>
</evidence>
<dbReference type="SUPFAM" id="SSF55021">
    <property type="entry name" value="ACT-like"/>
    <property type="match status" value="1"/>
</dbReference>
<dbReference type="GO" id="GO:0043005">
    <property type="term" value="C:neuron projection"/>
    <property type="evidence" value="ECO:0007669"/>
    <property type="project" value="TreeGrafter"/>
</dbReference>
<dbReference type="GO" id="GO:0004510">
    <property type="term" value="F:tryptophan 5-monooxygenase activity"/>
    <property type="evidence" value="ECO:0007669"/>
    <property type="project" value="UniProtKB-EC"/>
</dbReference>
<evidence type="ECO:0000256" key="17">
    <source>
        <dbReference type="ARBA" id="ARBA00048860"/>
    </source>
</evidence>
<feature type="binding site" evidence="23">
    <location>
        <position position="1070"/>
    </location>
    <ligand>
        <name>L-tryptophan</name>
        <dbReference type="ChEBI" id="CHEBI:57912"/>
    </ligand>
</feature>
<feature type="domain" description="Rab-GAP TBC" evidence="26">
    <location>
        <begin position="323"/>
        <end position="533"/>
    </location>
</feature>
<dbReference type="GO" id="GO:0005737">
    <property type="term" value="C:cytoplasm"/>
    <property type="evidence" value="ECO:0007669"/>
    <property type="project" value="UniProtKB-SubCell"/>
</dbReference>
<dbReference type="InterPro" id="IPR005963">
    <property type="entry name" value="Trp_5_mOase"/>
</dbReference>
<evidence type="ECO:0000256" key="18">
    <source>
        <dbReference type="ARBA" id="ARBA00055283"/>
    </source>
</evidence>
<evidence type="ECO:0000256" key="20">
    <source>
        <dbReference type="ARBA" id="ARBA00065268"/>
    </source>
</evidence>
<comment type="function">
    <text evidence="18">Acts as a GTPase activating protein for RAB7A. Does not act on RAB4, RAB5 or RAB6.</text>
</comment>
<name>A0A8T0AZ94_SILME</name>
<feature type="binding site" evidence="23">
    <location>
        <position position="1040"/>
    </location>
    <ligand>
        <name>L-tryptophan</name>
        <dbReference type="ChEBI" id="CHEBI:57912"/>
    </ligand>
</feature>
<gene>
    <name evidence="29" type="ORF">HF521_003759</name>
</gene>
<organism evidence="29 30">
    <name type="scientific">Silurus meridionalis</name>
    <name type="common">Southern catfish</name>
    <name type="synonym">Silurus soldatovi meridionalis</name>
    <dbReference type="NCBI Taxonomy" id="175797"/>
    <lineage>
        <taxon>Eukaryota</taxon>
        <taxon>Metazoa</taxon>
        <taxon>Chordata</taxon>
        <taxon>Craniata</taxon>
        <taxon>Vertebrata</taxon>
        <taxon>Euteleostomi</taxon>
        <taxon>Actinopterygii</taxon>
        <taxon>Neopterygii</taxon>
        <taxon>Teleostei</taxon>
        <taxon>Ostariophysi</taxon>
        <taxon>Siluriformes</taxon>
        <taxon>Siluridae</taxon>
        <taxon>Silurus</taxon>
    </lineage>
</organism>
<keyword evidence="9 24" id="KW-0479">Metal-binding</keyword>
<dbReference type="PRINTS" id="PR00372">
    <property type="entry name" value="FYWHYDRXLASE"/>
</dbReference>
<dbReference type="SMART" id="SM00164">
    <property type="entry name" value="TBC"/>
    <property type="match status" value="1"/>
</dbReference>
<dbReference type="Pfam" id="PF00351">
    <property type="entry name" value="Biopterin_H"/>
    <property type="match status" value="1"/>
</dbReference>
<evidence type="ECO:0000259" key="27">
    <source>
        <dbReference type="PROSITE" id="PS51410"/>
    </source>
</evidence>
<dbReference type="FunFam" id="1.10.8.270:FF:000005">
    <property type="entry name" value="TBC1 domain family member 15"/>
    <property type="match status" value="1"/>
</dbReference>
<comment type="subunit">
    <text evidence="20">Interacts with non-phosphorylated form of RAB8A; phosphorylation of RAB8A at 'Thr-72' disrupts this interaction. Interacts with ARMC12.</text>
</comment>
<dbReference type="EMBL" id="JABFDY010000013">
    <property type="protein sequence ID" value="KAF7699017.1"/>
    <property type="molecule type" value="Genomic_DNA"/>
</dbReference>
<comment type="cofactor">
    <cofactor evidence="1 24">
        <name>Fe(2+)</name>
        <dbReference type="ChEBI" id="CHEBI:29033"/>
    </cofactor>
</comment>
<keyword evidence="14" id="KW-0724">Serotonin biosynthesis</keyword>
<dbReference type="InterPro" id="IPR021935">
    <property type="entry name" value="SGSM1/2_RBD"/>
</dbReference>
<reference evidence="29" key="1">
    <citation type="submission" date="2020-08" db="EMBL/GenBank/DDBJ databases">
        <title>Chromosome-level assembly of Southern catfish (Silurus meridionalis) provides insights into visual adaptation to the nocturnal and benthic lifestyles.</title>
        <authorList>
            <person name="Zhang Y."/>
            <person name="Wang D."/>
            <person name="Peng Z."/>
        </authorList>
    </citation>
    <scope>NUCLEOTIDE SEQUENCE</scope>
    <source>
        <strain evidence="29">SWU-2019-XX</strain>
        <tissue evidence="29">Muscle</tissue>
    </source>
</reference>
<dbReference type="InterPro" id="IPR002912">
    <property type="entry name" value="ACT_dom"/>
</dbReference>
<dbReference type="Pfam" id="PF12068">
    <property type="entry name" value="PH_RBD"/>
    <property type="match status" value="1"/>
</dbReference>
<feature type="binding site" evidence="24">
    <location>
        <position position="1077"/>
    </location>
    <ligand>
        <name>Fe cation</name>
        <dbReference type="ChEBI" id="CHEBI:24875"/>
    </ligand>
</feature>
<evidence type="ECO:0000256" key="6">
    <source>
        <dbReference type="ARBA" id="ARBA00022468"/>
    </source>
</evidence>
<evidence type="ECO:0000256" key="10">
    <source>
        <dbReference type="ARBA" id="ARBA00022990"/>
    </source>
</evidence>
<dbReference type="GO" id="GO:0005096">
    <property type="term" value="F:GTPase activator activity"/>
    <property type="evidence" value="ECO:0007669"/>
    <property type="project" value="UniProtKB-KW"/>
</dbReference>
<dbReference type="NCBIfam" id="TIGR01270">
    <property type="entry name" value="Trp_5_monoox"/>
    <property type="match status" value="1"/>
</dbReference>
<feature type="binding site" evidence="23">
    <location>
        <position position="1062"/>
    </location>
    <ligand>
        <name>L-tryptophan</name>
        <dbReference type="ChEBI" id="CHEBI:57912"/>
    </ligand>
</feature>
<evidence type="ECO:0000256" key="12">
    <source>
        <dbReference type="ARBA" id="ARBA00023004"/>
    </source>
</evidence>
<dbReference type="CDD" id="cd03346">
    <property type="entry name" value="eu_TrpOH"/>
    <property type="match status" value="1"/>
</dbReference>
<keyword evidence="13" id="KW-0503">Monooxygenase</keyword>
<evidence type="ECO:0000256" key="11">
    <source>
        <dbReference type="ARBA" id="ARBA00023002"/>
    </source>
</evidence>
<keyword evidence="11" id="KW-0560">Oxidoreductase</keyword>
<evidence type="ECO:0000256" key="7">
    <source>
        <dbReference type="ARBA" id="ARBA00022490"/>
    </source>
</evidence>
<evidence type="ECO:0000259" key="26">
    <source>
        <dbReference type="PROSITE" id="PS50086"/>
    </source>
</evidence>
<dbReference type="InterPro" id="IPR036329">
    <property type="entry name" value="Aro-AA_hydroxylase_C_sf"/>
</dbReference>
<dbReference type="SUPFAM" id="SSF56534">
    <property type="entry name" value="Aromatic aminoacid monoxygenases, catalytic and oligomerization domains"/>
    <property type="match status" value="1"/>
</dbReference>
<sequence length="1249" mass="144278">MAATTPPKIIFEHEGVFIHTNTDESEDQDSLIAGFLRIVDKDGETFVEYKPLDDTVDLSNMLCACKDSSSVVEWTQRPHRPLDPQLSYETEWDMVNTVSFKKKVHTNGEGGSNHFNERNKWAFSFNVSELRTVAVKHEGWSYLVFCLRDDTTLPPIHFHQGGSQGFLDGLRKSVHLSESNDDENILVVATYNKAISQSFENLLDDSNYGLVQKFKKDPYTTTLGGFSKVTNYIFDAFRPTESECQSERPVEEVADILGELIPGLEINQQEEPGFEVITRVDLGTRPEVQRREPVMMEDWERHQDSEGRVSNVPHLKHLIFKGGLCHAVRKDAWKFLLGYYPWDSTHEERKNLQKRKTDEYFRMKLQWKSVSEEQEKRNSRLRDYKSLIEKDVNRTDRNNRFYEGLDNPGLILLHDILMTYCMYDFDLGYVQGMSDLLSPILFVMENEVDAFWCFASFMDQMHENFEEQMLGMKTQLIQLSTLLRLLDLAFWNYLEAQDSGYLYFCFRWLLIRFKRELYFQDVLRLWEVMWTGLPCQNFHLLVCCAIMDSEKQKIMDRHYGFNEILKHINELSMKLDIEEILIKSEAIHMQLKNCKDLPHSVSEILGLNTVTESSTLETSEYSVLESPQTSPRSAHRQDQAYSNGHGLLQETSHNTCKPPNVRKTAGERSSYQRLSSRYISRALAVLEKVECSVEQCTQHPMASQVQKKKGSEALPVHSEMHSKNNTQETMPVPSDPQNQKKGPEIPKSPVGLLRKRGKEAIPKMQPSMMMFSSKYWARRGLSLDSATLDQQHLGNMLRRTSFSRIDEKTDKEDTVSSCDSSKTAVIFSLKNEVGCLVKSLRLFQEKHINLAHIESRKSKRVASEVEIYAECNCTKKEFNELVQHLKDHVNIISYNTPQNVWSVEADVEGVPWFPQKISELDQCSHRVLMYGSELDADHPGFKDNIYRQRRKYFVEVAMNYKFGQPIPRIEYTEEEVKTWGVVFRELTKLYPTHACREYLKNLPLLTKHCGYREDNIPQLEDVSLFLREKSGFTVRPVAGYLSPRDFLAGLAYRVFNCTQYVRHSTDPLYTPEPDTCHELLGHVPLLADPKFSQFSQEIGLASLGASDEDVQKLATCYFFTIEFGLCKQDGQLRAYGAGLLSSIGELRHALSEKAVVKQFDPKTTCYQECLITTFQDVYFVSESFEEAKEKMREFAKTIKRPFSVYYNPYTQSIDLLKDTRSIENVVHDLRSDLTTVCDALGKMNKYLGI</sequence>
<feature type="binding site" evidence="23">
    <location>
        <position position="1171"/>
    </location>
    <ligand>
        <name>L-tryptophan</name>
        <dbReference type="ChEBI" id="CHEBI:57912"/>
    </ligand>
</feature>
<dbReference type="PROSITE" id="PS50086">
    <property type="entry name" value="TBC_RABGAP"/>
    <property type="match status" value="1"/>
</dbReference>
<dbReference type="CDD" id="cd04929">
    <property type="entry name" value="ACT_TPH"/>
    <property type="match status" value="1"/>
</dbReference>
<keyword evidence="7" id="KW-0963">Cytoplasm</keyword>
<feature type="domain" description="ACT" evidence="28">
    <location>
        <begin position="824"/>
        <end position="899"/>
    </location>
</feature>
<dbReference type="InterPro" id="IPR035969">
    <property type="entry name" value="Rab-GAP_TBC_sf"/>
</dbReference>
<dbReference type="GO" id="GO:0009072">
    <property type="term" value="P:aromatic amino acid metabolic process"/>
    <property type="evidence" value="ECO:0007669"/>
    <property type="project" value="InterPro"/>
</dbReference>
<dbReference type="PROSITE" id="PS51410">
    <property type="entry name" value="BH4_AAA_HYDROXYL_2"/>
    <property type="match status" value="1"/>
</dbReference>
<comment type="caution">
    <text evidence="29">The sequence shown here is derived from an EMBL/GenBank/DDBJ whole genome shotgun (WGS) entry which is preliminary data.</text>
</comment>
<dbReference type="AlphaFoldDB" id="A0A8T0AZ94"/>
<feature type="compositionally biased region" description="Polar residues" evidence="25">
    <location>
        <begin position="723"/>
        <end position="740"/>
    </location>
</feature>
<feature type="domain" description="Biopterin-dependent aromatic amino acid hydroxylase family profile" evidence="27">
    <location>
        <begin position="898"/>
        <end position="1244"/>
    </location>
</feature>
<evidence type="ECO:0000256" key="21">
    <source>
        <dbReference type="ARBA" id="ARBA00067480"/>
    </source>
</evidence>
<evidence type="ECO:0000256" key="22">
    <source>
        <dbReference type="ARBA" id="ARBA00082539"/>
    </source>
</evidence>
<dbReference type="FunFam" id="1.10.800.10:FF:000001">
    <property type="entry name" value="tryptophan 5-hydroxylase 1"/>
    <property type="match status" value="1"/>
</dbReference>
<dbReference type="InterPro" id="IPR019774">
    <property type="entry name" value="Aromatic-AA_hydroxylase_C"/>
</dbReference>
<comment type="subcellular location">
    <subcellularLocation>
        <location evidence="2">Cytoplasm</location>
    </subcellularLocation>
</comment>
<feature type="region of interest" description="Disordered" evidence="25">
    <location>
        <begin position="702"/>
        <end position="750"/>
    </location>
</feature>
<comment type="catalytic activity">
    <reaction evidence="17">
        <text>(6R)-L-erythro-5,6,7,8-tetrahydrobiopterin + L-tryptophan + O2 = 5-hydroxy-L-tryptophan + (4aS,6R)-4a-hydroxy-L-erythro-5,6,7,8-tetrahydrobiopterin</text>
        <dbReference type="Rhea" id="RHEA:16709"/>
        <dbReference type="ChEBI" id="CHEBI:15379"/>
        <dbReference type="ChEBI" id="CHEBI:15642"/>
        <dbReference type="ChEBI" id="CHEBI:57912"/>
        <dbReference type="ChEBI" id="CHEBI:58266"/>
        <dbReference type="ChEBI" id="CHEBI:59560"/>
        <dbReference type="EC" id="1.14.16.4"/>
    </reaction>
</comment>
<dbReference type="Gene3D" id="1.10.8.270">
    <property type="entry name" value="putative rabgap domain of human tbc1 domain family member 14 like domains"/>
    <property type="match status" value="1"/>
</dbReference>
<dbReference type="GO" id="GO:0042427">
    <property type="term" value="P:serotonin biosynthetic process"/>
    <property type="evidence" value="ECO:0007669"/>
    <property type="project" value="UniProtKB-KW"/>
</dbReference>
<protein>
    <recommendedName>
        <fullName evidence="21">TBC1 domain family member 15</fullName>
        <ecNumber evidence="5">1.14.16.4</ecNumber>
    </recommendedName>
    <alternativeName>
        <fullName evidence="22">GTPase-activating protein RAB7</fullName>
    </alternativeName>
    <alternativeName>
        <fullName evidence="15">Tryptophan 5-hydroxylase 2</fullName>
    </alternativeName>
    <alternativeName>
        <fullName evidence="16">Tryptophan 5-monooxygenase 2</fullName>
    </alternativeName>
</protein>
<dbReference type="Pfam" id="PF00566">
    <property type="entry name" value="RabGAP-TBC"/>
    <property type="match status" value="1"/>
</dbReference>
<keyword evidence="30" id="KW-1185">Reference proteome</keyword>
<dbReference type="Gene3D" id="1.10.800.10">
    <property type="entry name" value="Aromatic amino acid hydroxylase"/>
    <property type="match status" value="1"/>
</dbReference>
<keyword evidence="6" id="KW-0343">GTPase activation</keyword>
<comment type="similarity">
    <text evidence="4">Belongs to the biopterin-dependent aromatic amino acid hydroxylase family.</text>
</comment>
<dbReference type="PROSITE" id="PS51671">
    <property type="entry name" value="ACT"/>
    <property type="match status" value="1"/>
</dbReference>
<keyword evidence="8" id="KW-0597">Phosphoprotein</keyword>
<evidence type="ECO:0000313" key="29">
    <source>
        <dbReference type="EMBL" id="KAF7699017.1"/>
    </source>
</evidence>
<dbReference type="Proteomes" id="UP000606274">
    <property type="component" value="Unassembled WGS sequence"/>
</dbReference>
<evidence type="ECO:0000256" key="9">
    <source>
        <dbReference type="ARBA" id="ARBA00022723"/>
    </source>
</evidence>
<dbReference type="InterPro" id="IPR000195">
    <property type="entry name" value="Rab-GAP-TBC_dom"/>
</dbReference>
<evidence type="ECO:0000256" key="14">
    <source>
        <dbReference type="ARBA" id="ARBA00023094"/>
    </source>
</evidence>
<evidence type="ECO:0000256" key="15">
    <source>
        <dbReference type="ARBA" id="ARBA00040889"/>
    </source>
</evidence>
<dbReference type="PROSITE" id="PS00367">
    <property type="entry name" value="BH4_AAA_HYDROXYL_1"/>
    <property type="match status" value="1"/>
</dbReference>
<dbReference type="PANTHER" id="PTHR11473">
    <property type="entry name" value="AROMATIC AMINO ACID HYDROXYLASE"/>
    <property type="match status" value="1"/>
</dbReference>
<dbReference type="EC" id="1.14.16.4" evidence="5"/>
<dbReference type="PANTHER" id="PTHR11473:SF16">
    <property type="entry name" value="TRYPTOPHAN 5-HYDROXYLASE 2"/>
    <property type="match status" value="1"/>
</dbReference>
<evidence type="ECO:0000256" key="1">
    <source>
        <dbReference type="ARBA" id="ARBA00001954"/>
    </source>
</evidence>
<feature type="binding site" evidence="24">
    <location>
        <position position="1082"/>
    </location>
    <ligand>
        <name>Fe cation</name>
        <dbReference type="ChEBI" id="CHEBI:24875"/>
    </ligand>
</feature>
<dbReference type="FunFam" id="1.10.472.80:FF:000005">
    <property type="entry name" value="TBC1 domain family member 15"/>
    <property type="match status" value="1"/>
</dbReference>
<evidence type="ECO:0000256" key="19">
    <source>
        <dbReference type="ARBA" id="ARBA00062416"/>
    </source>
</evidence>
<feature type="region of interest" description="Disordered" evidence="25">
    <location>
        <begin position="646"/>
        <end position="673"/>
    </location>
</feature>
<evidence type="ECO:0000256" key="2">
    <source>
        <dbReference type="ARBA" id="ARBA00004496"/>
    </source>
</evidence>
<keyword evidence="12 24" id="KW-0408">Iron</keyword>
<keyword evidence="10" id="KW-0007">Acetylation</keyword>
<evidence type="ECO:0000256" key="13">
    <source>
        <dbReference type="ARBA" id="ARBA00023033"/>
    </source>
</evidence>
<evidence type="ECO:0000313" key="30">
    <source>
        <dbReference type="Proteomes" id="UP000606274"/>
    </source>
</evidence>
<evidence type="ECO:0000256" key="24">
    <source>
        <dbReference type="PIRSR" id="PIRSR601273-2"/>
    </source>
</evidence>
<evidence type="ECO:0000256" key="8">
    <source>
        <dbReference type="ARBA" id="ARBA00022553"/>
    </source>
</evidence>
<comment type="subunit">
    <text evidence="19">Interacts with DNAJC12.</text>
</comment>
<feature type="binding site" evidence="24">
    <location>
        <position position="1122"/>
    </location>
    <ligand>
        <name>Fe cation</name>
        <dbReference type="ChEBI" id="CHEBI:24875"/>
    </ligand>
</feature>
<comment type="pathway">
    <text evidence="3">Aromatic compound metabolism; serotonin biosynthesis; serotonin from L-tryptophan: step 1/2.</text>
</comment>
<proteinExistence type="inferred from homology"/>
<dbReference type="SUPFAM" id="SSF47923">
    <property type="entry name" value="Ypt/Rab-GAP domain of gyp1p"/>
    <property type="match status" value="2"/>
</dbReference>
<evidence type="ECO:0000256" key="23">
    <source>
        <dbReference type="PIRSR" id="PIRSR601273-1"/>
    </source>
</evidence>
<evidence type="ECO:0000256" key="3">
    <source>
        <dbReference type="ARBA" id="ARBA00004783"/>
    </source>
</evidence>
<dbReference type="InterPro" id="IPR001273">
    <property type="entry name" value="ArAA_hydroxylase"/>
</dbReference>
<dbReference type="GO" id="GO:0005506">
    <property type="term" value="F:iron ion binding"/>
    <property type="evidence" value="ECO:0007669"/>
    <property type="project" value="InterPro"/>
</dbReference>
<evidence type="ECO:0000256" key="5">
    <source>
        <dbReference type="ARBA" id="ARBA00012002"/>
    </source>
</evidence>